<evidence type="ECO:0000313" key="2">
    <source>
        <dbReference type="EnsemblPlants" id="AES69155"/>
    </source>
</evidence>
<dbReference type="EnsemblPlants" id="AES69155">
    <property type="protein sequence ID" value="AES69155"/>
    <property type="gene ID" value="MTR_3g023190"/>
</dbReference>
<dbReference type="AlphaFoldDB" id="G7J1P1"/>
<reference evidence="1 3" key="1">
    <citation type="journal article" date="2011" name="Nature">
        <title>The Medicago genome provides insight into the evolution of rhizobial symbioses.</title>
        <authorList>
            <person name="Young N.D."/>
            <person name="Debelle F."/>
            <person name="Oldroyd G.E."/>
            <person name="Geurts R."/>
            <person name="Cannon S.B."/>
            <person name="Udvardi M.K."/>
            <person name="Benedito V.A."/>
            <person name="Mayer K.F."/>
            <person name="Gouzy J."/>
            <person name="Schoof H."/>
            <person name="Van de Peer Y."/>
            <person name="Proost S."/>
            <person name="Cook D.R."/>
            <person name="Meyers B.C."/>
            <person name="Spannagl M."/>
            <person name="Cheung F."/>
            <person name="De Mita S."/>
            <person name="Krishnakumar V."/>
            <person name="Gundlach H."/>
            <person name="Zhou S."/>
            <person name="Mudge J."/>
            <person name="Bharti A.K."/>
            <person name="Murray J.D."/>
            <person name="Naoumkina M.A."/>
            <person name="Rosen B."/>
            <person name="Silverstein K.A."/>
            <person name="Tang H."/>
            <person name="Rombauts S."/>
            <person name="Zhao P.X."/>
            <person name="Zhou P."/>
            <person name="Barbe V."/>
            <person name="Bardou P."/>
            <person name="Bechner M."/>
            <person name="Bellec A."/>
            <person name="Berger A."/>
            <person name="Berges H."/>
            <person name="Bidwell S."/>
            <person name="Bisseling T."/>
            <person name="Choisne N."/>
            <person name="Couloux A."/>
            <person name="Denny R."/>
            <person name="Deshpande S."/>
            <person name="Dai X."/>
            <person name="Doyle J.J."/>
            <person name="Dudez A.M."/>
            <person name="Farmer A.D."/>
            <person name="Fouteau S."/>
            <person name="Franken C."/>
            <person name="Gibelin C."/>
            <person name="Gish J."/>
            <person name="Goldstein S."/>
            <person name="Gonzalez A.J."/>
            <person name="Green P.J."/>
            <person name="Hallab A."/>
            <person name="Hartog M."/>
            <person name="Hua A."/>
            <person name="Humphray S.J."/>
            <person name="Jeong D.H."/>
            <person name="Jing Y."/>
            <person name="Jocker A."/>
            <person name="Kenton S.M."/>
            <person name="Kim D.J."/>
            <person name="Klee K."/>
            <person name="Lai H."/>
            <person name="Lang C."/>
            <person name="Lin S."/>
            <person name="Macmil S.L."/>
            <person name="Magdelenat G."/>
            <person name="Matthews L."/>
            <person name="McCorrison J."/>
            <person name="Monaghan E.L."/>
            <person name="Mun J.H."/>
            <person name="Najar F.Z."/>
            <person name="Nicholson C."/>
            <person name="Noirot C."/>
            <person name="O'Bleness M."/>
            <person name="Paule C.R."/>
            <person name="Poulain J."/>
            <person name="Prion F."/>
            <person name="Qin B."/>
            <person name="Qu C."/>
            <person name="Retzel E.F."/>
            <person name="Riddle C."/>
            <person name="Sallet E."/>
            <person name="Samain S."/>
            <person name="Samson N."/>
            <person name="Sanders I."/>
            <person name="Saurat O."/>
            <person name="Scarpelli C."/>
            <person name="Schiex T."/>
            <person name="Segurens B."/>
            <person name="Severin A.J."/>
            <person name="Sherrier D.J."/>
            <person name="Shi R."/>
            <person name="Sims S."/>
            <person name="Singer S.R."/>
            <person name="Sinharoy S."/>
            <person name="Sterck L."/>
            <person name="Viollet A."/>
            <person name="Wang B.B."/>
            <person name="Wang K."/>
            <person name="Wang M."/>
            <person name="Wang X."/>
            <person name="Warfsmann J."/>
            <person name="Weissenbach J."/>
            <person name="White D.D."/>
            <person name="White J.D."/>
            <person name="Wiley G.B."/>
            <person name="Wincker P."/>
            <person name="Xing Y."/>
            <person name="Yang L."/>
            <person name="Yao Z."/>
            <person name="Ying F."/>
            <person name="Zhai J."/>
            <person name="Zhou L."/>
            <person name="Zuber A."/>
            <person name="Denarie J."/>
            <person name="Dixon R.A."/>
            <person name="May G.D."/>
            <person name="Schwartz D.C."/>
            <person name="Rogers J."/>
            <person name="Quetier F."/>
            <person name="Town C.D."/>
            <person name="Roe B.A."/>
        </authorList>
    </citation>
    <scope>NUCLEOTIDE SEQUENCE [LARGE SCALE GENOMIC DNA]</scope>
    <source>
        <strain evidence="1">A17</strain>
        <strain evidence="2 3">cv. Jemalong A17</strain>
    </source>
</reference>
<organism evidence="1 3">
    <name type="scientific">Medicago truncatula</name>
    <name type="common">Barrel medic</name>
    <name type="synonym">Medicago tribuloides</name>
    <dbReference type="NCBI Taxonomy" id="3880"/>
    <lineage>
        <taxon>Eukaryota</taxon>
        <taxon>Viridiplantae</taxon>
        <taxon>Streptophyta</taxon>
        <taxon>Embryophyta</taxon>
        <taxon>Tracheophyta</taxon>
        <taxon>Spermatophyta</taxon>
        <taxon>Magnoliopsida</taxon>
        <taxon>eudicotyledons</taxon>
        <taxon>Gunneridae</taxon>
        <taxon>Pentapetalae</taxon>
        <taxon>rosids</taxon>
        <taxon>fabids</taxon>
        <taxon>Fabales</taxon>
        <taxon>Fabaceae</taxon>
        <taxon>Papilionoideae</taxon>
        <taxon>50 kb inversion clade</taxon>
        <taxon>NPAAA clade</taxon>
        <taxon>Hologalegina</taxon>
        <taxon>IRL clade</taxon>
        <taxon>Trifolieae</taxon>
        <taxon>Medicago</taxon>
    </lineage>
</organism>
<evidence type="ECO:0000313" key="1">
    <source>
        <dbReference type="EMBL" id="AES69155.1"/>
    </source>
</evidence>
<gene>
    <name evidence="1" type="ordered locus">MTR_3g023190</name>
</gene>
<dbReference type="Proteomes" id="UP000002051">
    <property type="component" value="Chromosome 3"/>
</dbReference>
<sequence length="62" mass="7083">MSAKLTKAKKLKVTDKAKSVVVLCLGDKVLRDISRDATRASMWIRLELLYTAKHLTHKLFLK</sequence>
<keyword evidence="3" id="KW-1185">Reference proteome</keyword>
<protein>
    <submittedName>
        <fullName evidence="1 2">Uncharacterized protein</fullName>
    </submittedName>
</protein>
<dbReference type="EMBL" id="CM001219">
    <property type="protein sequence ID" value="AES69155.1"/>
    <property type="molecule type" value="Genomic_DNA"/>
</dbReference>
<reference evidence="2" key="3">
    <citation type="submission" date="2015-04" db="UniProtKB">
        <authorList>
            <consortium name="EnsemblPlants"/>
        </authorList>
    </citation>
    <scope>IDENTIFICATION</scope>
    <source>
        <strain evidence="2">cv. Jemalong A17</strain>
    </source>
</reference>
<accession>G7J1P1</accession>
<proteinExistence type="predicted"/>
<dbReference type="PaxDb" id="3880-AES69155"/>
<name>G7J1P1_MEDTR</name>
<evidence type="ECO:0000313" key="3">
    <source>
        <dbReference type="Proteomes" id="UP000002051"/>
    </source>
</evidence>
<reference evidence="1 3" key="2">
    <citation type="journal article" date="2014" name="BMC Genomics">
        <title>An improved genome release (version Mt4.0) for the model legume Medicago truncatula.</title>
        <authorList>
            <person name="Tang H."/>
            <person name="Krishnakumar V."/>
            <person name="Bidwell S."/>
            <person name="Rosen B."/>
            <person name="Chan A."/>
            <person name="Zhou S."/>
            <person name="Gentzbittel L."/>
            <person name="Childs K.L."/>
            <person name="Yandell M."/>
            <person name="Gundlach H."/>
            <person name="Mayer K.F."/>
            <person name="Schwartz D.C."/>
            <person name="Town C.D."/>
        </authorList>
    </citation>
    <scope>GENOME REANNOTATION</scope>
    <source>
        <strain evidence="2 3">cv. Jemalong A17</strain>
    </source>
</reference>
<dbReference type="HOGENOM" id="CLU_2907446_0_0_1"/>